<keyword evidence="3" id="KW-0238">DNA-binding</keyword>
<evidence type="ECO:0000256" key="4">
    <source>
        <dbReference type="ARBA" id="ARBA00023163"/>
    </source>
</evidence>
<dbReference type="CDD" id="cd11448">
    <property type="entry name" value="bHLH_AtFAMA_like"/>
    <property type="match status" value="1"/>
</dbReference>
<name>E4MYF8_EUTHA</name>
<evidence type="ECO:0000313" key="8">
    <source>
        <dbReference type="EMBL" id="BAJ34641.1"/>
    </source>
</evidence>
<reference evidence="8" key="2">
    <citation type="journal article" date="2010" name="BMC Plant Biol.">
        <title>Comparative genomic analysis of 1047 completely sequenced cDNAs from an Arabidopsis-related model halophyte, Thellungiella halophila.</title>
        <authorList>
            <person name="Taji T."/>
            <person name="Komatsu K."/>
            <person name="Katori T."/>
            <person name="Kawasaki Y."/>
            <person name="Sakata Y."/>
            <person name="Tanaka S."/>
            <person name="Kobayashi M."/>
            <person name="Toyoda A."/>
            <person name="Seki M."/>
            <person name="Shinozaki K."/>
        </authorList>
    </citation>
    <scope>NUCLEOTIDE SEQUENCE</scope>
</reference>
<dbReference type="GO" id="GO:0005634">
    <property type="term" value="C:nucleus"/>
    <property type="evidence" value="ECO:0007669"/>
    <property type="project" value="UniProtKB-SubCell"/>
</dbReference>
<evidence type="ECO:0000256" key="6">
    <source>
        <dbReference type="SAM" id="MobiDB-lite"/>
    </source>
</evidence>
<accession>E4MYF8</accession>
<evidence type="ECO:0000256" key="1">
    <source>
        <dbReference type="ARBA" id="ARBA00004123"/>
    </source>
</evidence>
<keyword evidence="5" id="KW-0539">Nucleus</keyword>
<evidence type="ECO:0000259" key="7">
    <source>
        <dbReference type="PROSITE" id="PS50888"/>
    </source>
</evidence>
<feature type="compositionally biased region" description="Basic and acidic residues" evidence="6">
    <location>
        <begin position="76"/>
        <end position="85"/>
    </location>
</feature>
<dbReference type="PROSITE" id="PS50888">
    <property type="entry name" value="BHLH"/>
    <property type="match status" value="1"/>
</dbReference>
<proteinExistence type="evidence at transcript level"/>
<feature type="region of interest" description="Disordered" evidence="6">
    <location>
        <begin position="46"/>
        <end position="85"/>
    </location>
</feature>
<dbReference type="SMART" id="SM00353">
    <property type="entry name" value="HLH"/>
    <property type="match status" value="1"/>
</dbReference>
<feature type="domain" description="BHLH" evidence="7">
    <location>
        <begin position="84"/>
        <end position="135"/>
    </location>
</feature>
<keyword evidence="2" id="KW-0805">Transcription regulation</keyword>
<feature type="compositionally biased region" description="Polar residues" evidence="6">
    <location>
        <begin position="46"/>
        <end position="56"/>
    </location>
</feature>
<dbReference type="Pfam" id="PF00010">
    <property type="entry name" value="HLH"/>
    <property type="match status" value="1"/>
</dbReference>
<keyword evidence="4" id="KW-0804">Transcription</keyword>
<dbReference type="GO" id="GO:0046983">
    <property type="term" value="F:protein dimerization activity"/>
    <property type="evidence" value="ECO:0007669"/>
    <property type="project" value="InterPro"/>
</dbReference>
<dbReference type="SUPFAM" id="SSF47459">
    <property type="entry name" value="HLH, helix-loop-helix DNA-binding domain"/>
    <property type="match status" value="1"/>
</dbReference>
<dbReference type="InterPro" id="IPR011598">
    <property type="entry name" value="bHLH_dom"/>
</dbReference>
<dbReference type="GO" id="GO:0000981">
    <property type="term" value="F:DNA-binding transcription factor activity, RNA polymerase II-specific"/>
    <property type="evidence" value="ECO:0007669"/>
    <property type="project" value="TreeGrafter"/>
</dbReference>
<dbReference type="Gene3D" id="4.10.280.10">
    <property type="entry name" value="Helix-loop-helix DNA-binding domain"/>
    <property type="match status" value="1"/>
</dbReference>
<feature type="compositionally biased region" description="Basic residues" evidence="6">
    <location>
        <begin position="64"/>
        <end position="75"/>
    </location>
</feature>
<comment type="subcellular location">
    <subcellularLocation>
        <location evidence="1">Nucleus</location>
    </subcellularLocation>
</comment>
<reference evidence="8" key="1">
    <citation type="journal article" date="2008" name="BMC Plant Biol.">
        <title>Large-scale collection and annotation of full-length enriched cDNAs from a model halophyte, Thellungiella halophila.</title>
        <authorList>
            <person name="Taji T."/>
            <person name="Sakurai T."/>
            <person name="Mochida K."/>
            <person name="Ishiwata A."/>
            <person name="Kurotani A."/>
            <person name="Totoki Y."/>
            <person name="Toyoda A."/>
            <person name="Sakaki Y."/>
            <person name="Seki M."/>
            <person name="Ono H."/>
            <person name="Sakata Y."/>
            <person name="Tanaka S."/>
            <person name="Shinozaki K."/>
        </authorList>
    </citation>
    <scope>NUCLEOTIDE SEQUENCE</scope>
</reference>
<organism evidence="8">
    <name type="scientific">Eutrema halophilum</name>
    <name type="common">Salt cress</name>
    <name type="synonym">Sisymbrium halophilum</name>
    <dbReference type="NCBI Taxonomy" id="98038"/>
    <lineage>
        <taxon>Eukaryota</taxon>
        <taxon>Viridiplantae</taxon>
        <taxon>Streptophyta</taxon>
        <taxon>Embryophyta</taxon>
        <taxon>Tracheophyta</taxon>
        <taxon>Spermatophyta</taxon>
        <taxon>Magnoliopsida</taxon>
        <taxon>eudicotyledons</taxon>
        <taxon>Gunneridae</taxon>
        <taxon>Pentapetalae</taxon>
        <taxon>rosids</taxon>
        <taxon>malvids</taxon>
        <taxon>Brassicales</taxon>
        <taxon>Brassicaceae</taxon>
        <taxon>Eutremeae</taxon>
        <taxon>Eutrema</taxon>
    </lineage>
</organism>
<dbReference type="AlphaFoldDB" id="E4MYF8"/>
<sequence length="324" mass="36016">MTLEALSSNGLLNFLLSETLSPTPFKSLVDLEPSPENDIIISKNTIPAISHQEPSSRQPPPASRGKKRRRRKPRVCKNEEEAENQRMTHIAVERNRRRQMNQHLSVLRSLMPQPFAQKGDQASIVGGAIDFIKELEHQLLSLEAQKLQKAKLNQTVTSSTSQDTNGDPEIPHQPSSLSQFFLYSYDPSQENMNGSTSSVKTAMEDLEVTLIETHANIRILSRRNGFRWTAVTTTGPPQLSKLVAALQSLSLSVLHLSVTTLETFAIYSISTKVEESCQLSSVDDIAGAVHHMLSIIEEEHLCCSSISELPFDFPLNHTNATHSL</sequence>
<dbReference type="EMBL" id="AK353555">
    <property type="protein sequence ID" value="BAJ34641.1"/>
    <property type="molecule type" value="mRNA"/>
</dbReference>
<protein>
    <submittedName>
        <fullName evidence="8">mRNA, clone: RTFL01-52-J01</fullName>
    </submittedName>
</protein>
<dbReference type="InterPro" id="IPR036638">
    <property type="entry name" value="HLH_DNA-bd_sf"/>
</dbReference>
<evidence type="ECO:0000256" key="2">
    <source>
        <dbReference type="ARBA" id="ARBA00023015"/>
    </source>
</evidence>
<dbReference type="GO" id="GO:0000978">
    <property type="term" value="F:RNA polymerase II cis-regulatory region sequence-specific DNA binding"/>
    <property type="evidence" value="ECO:0007669"/>
    <property type="project" value="TreeGrafter"/>
</dbReference>
<dbReference type="PANTHER" id="PTHR11969:SF86">
    <property type="entry name" value="TRANSCRIPTION FACTOR BHLH71"/>
    <property type="match status" value="1"/>
</dbReference>
<evidence type="ECO:0000256" key="5">
    <source>
        <dbReference type="ARBA" id="ARBA00023242"/>
    </source>
</evidence>
<evidence type="ECO:0000256" key="3">
    <source>
        <dbReference type="ARBA" id="ARBA00023125"/>
    </source>
</evidence>
<dbReference type="PANTHER" id="PTHR11969">
    <property type="entry name" value="MAX DIMERIZATION, MAD"/>
    <property type="match status" value="1"/>
</dbReference>